<reference evidence="1 2" key="1">
    <citation type="submission" date="2019-03" db="EMBL/GenBank/DDBJ databases">
        <title>Bradyrhizobium diversity isolated from nodules of Chamaecrista fasciculata.</title>
        <authorList>
            <person name="Klepa M.S."/>
            <person name="Urquiaga M.O."/>
            <person name="Hungria M."/>
            <person name="Delamuta J.R."/>
        </authorList>
    </citation>
    <scope>NUCLEOTIDE SEQUENCE [LARGE SCALE GENOMIC DNA]</scope>
    <source>
        <strain evidence="1 2">CNPSo 3448</strain>
    </source>
</reference>
<gene>
    <name evidence="1" type="ORF">E4K65_04775</name>
</gene>
<comment type="caution">
    <text evidence="1">The sequence shown here is derived from an EMBL/GenBank/DDBJ whole genome shotgun (WGS) entry which is preliminary data.</text>
</comment>
<accession>A0A4Y9M819</accession>
<organism evidence="1 2">
    <name type="scientific">Bradyrhizobium niftali</name>
    <dbReference type="NCBI Taxonomy" id="2560055"/>
    <lineage>
        <taxon>Bacteria</taxon>
        <taxon>Pseudomonadati</taxon>
        <taxon>Pseudomonadota</taxon>
        <taxon>Alphaproteobacteria</taxon>
        <taxon>Hyphomicrobiales</taxon>
        <taxon>Nitrobacteraceae</taxon>
        <taxon>Bradyrhizobium</taxon>
    </lineage>
</organism>
<name>A0A4Y9M819_9BRAD</name>
<evidence type="ECO:0000313" key="1">
    <source>
        <dbReference type="EMBL" id="TFV51376.1"/>
    </source>
</evidence>
<dbReference type="EMBL" id="SPQT01000001">
    <property type="protein sequence ID" value="TFV51376.1"/>
    <property type="molecule type" value="Genomic_DNA"/>
</dbReference>
<keyword evidence="2" id="KW-1185">Reference proteome</keyword>
<dbReference type="AlphaFoldDB" id="A0A4Y9M819"/>
<sequence>MNELVHIACLACIFTLAGFSCVCELLHKRASVGGFLYIPSAYAVAIDTRGDVHEAYSFNPHDFSGERFR</sequence>
<proteinExistence type="predicted"/>
<evidence type="ECO:0000313" key="2">
    <source>
        <dbReference type="Proteomes" id="UP000297966"/>
    </source>
</evidence>
<dbReference type="Proteomes" id="UP000297966">
    <property type="component" value="Unassembled WGS sequence"/>
</dbReference>
<dbReference type="RefSeq" id="WP_135173118.1">
    <property type="nucleotide sequence ID" value="NZ_SPQT01000001.1"/>
</dbReference>
<protein>
    <submittedName>
        <fullName evidence="1">Uncharacterized protein</fullName>
    </submittedName>
</protein>